<keyword evidence="4" id="KW-0732">Signal</keyword>
<sequence length="511" mass="54383">MRLIRFSTAASVCASLLLAASPARALTPADDKAITAAARATLPELVEAVKLPNVLRTSTADMRRNADWVEAAFKRHGFTARQLADGETPMVYAAGPAPAKGVKTVLFYAHMDGQAVNPAEWDQPGPFVPTLKRKRADGTWETLPIEDLTKGVPDPEWRLFARSAADDKAPILMLMAAMDALKAAGKLPAIQIKILIDSHEEGGPPTLKDVVDQNAALLKADAVVMLDGPMHESNKPTLVFGHRGGGGFSLTVWGARSELHSGHYGNYAANPAFSLAQLLATMKDADGRVLIPGFYEGVALDPAAKAARAAVPDDEVALRKRLGIKTNEKVGDSYQGALAYPSLNITSMKAGSPEASRTIIPAFAIATFDARTVPGTPAPRQIALVRKWVEDQGYHLTKGPPTDAERAAYAKLATLEGGEGQGQALQTPLDAAVGGWARRAFVGAWQAEPVRIPIMGGSVPTRPLVDGVKAPILLVPLVNNDNNQHAANENLRIGNYFIGVKSLYALFTQPL</sequence>
<evidence type="ECO:0000256" key="2">
    <source>
        <dbReference type="ARBA" id="ARBA00022723"/>
    </source>
</evidence>
<dbReference type="EMBL" id="JAUOTP010000004">
    <property type="protein sequence ID" value="MDO6414869.1"/>
    <property type="molecule type" value="Genomic_DNA"/>
</dbReference>
<dbReference type="Pfam" id="PF07687">
    <property type="entry name" value="M20_dimer"/>
    <property type="match status" value="1"/>
</dbReference>
<dbReference type="PANTHER" id="PTHR43270:SF12">
    <property type="entry name" value="SUCCINYL-DIAMINOPIMELATE DESUCCINYLASE"/>
    <property type="match status" value="1"/>
</dbReference>
<keyword evidence="1" id="KW-0645">Protease</keyword>
<keyword evidence="7" id="KW-1185">Reference proteome</keyword>
<keyword evidence="2" id="KW-0479">Metal-binding</keyword>
<feature type="domain" description="Peptidase M20 dimerisation" evidence="5">
    <location>
        <begin position="241"/>
        <end position="393"/>
    </location>
</feature>
<dbReference type="PANTHER" id="PTHR43270">
    <property type="entry name" value="BETA-ALA-HIS DIPEPTIDASE"/>
    <property type="match status" value="1"/>
</dbReference>
<evidence type="ECO:0000256" key="1">
    <source>
        <dbReference type="ARBA" id="ARBA00022670"/>
    </source>
</evidence>
<feature type="chain" id="PRO_5047060989" evidence="4">
    <location>
        <begin position="26"/>
        <end position="511"/>
    </location>
</feature>
<protein>
    <submittedName>
        <fullName evidence="6">M20/M25/M40 family metallo-hydrolase</fullName>
    </submittedName>
</protein>
<dbReference type="RefSeq" id="WP_303542418.1">
    <property type="nucleotide sequence ID" value="NZ_JAUOTP010000004.1"/>
</dbReference>
<dbReference type="Gene3D" id="3.30.70.360">
    <property type="match status" value="1"/>
</dbReference>
<dbReference type="InterPro" id="IPR051458">
    <property type="entry name" value="Cyt/Met_Dipeptidase"/>
</dbReference>
<evidence type="ECO:0000256" key="4">
    <source>
        <dbReference type="SAM" id="SignalP"/>
    </source>
</evidence>
<evidence type="ECO:0000259" key="5">
    <source>
        <dbReference type="Pfam" id="PF07687"/>
    </source>
</evidence>
<evidence type="ECO:0000313" key="7">
    <source>
        <dbReference type="Proteomes" id="UP001169764"/>
    </source>
</evidence>
<proteinExistence type="predicted"/>
<dbReference type="InterPro" id="IPR002933">
    <property type="entry name" value="Peptidase_M20"/>
</dbReference>
<organism evidence="6 7">
    <name type="scientific">Sphingomonas natans</name>
    <dbReference type="NCBI Taxonomy" id="3063330"/>
    <lineage>
        <taxon>Bacteria</taxon>
        <taxon>Pseudomonadati</taxon>
        <taxon>Pseudomonadota</taxon>
        <taxon>Alphaproteobacteria</taxon>
        <taxon>Sphingomonadales</taxon>
        <taxon>Sphingomonadaceae</taxon>
        <taxon>Sphingomonas</taxon>
    </lineage>
</organism>
<dbReference type="SUPFAM" id="SSF53187">
    <property type="entry name" value="Zn-dependent exopeptidases"/>
    <property type="match status" value="1"/>
</dbReference>
<keyword evidence="3" id="KW-0378">Hydrolase</keyword>
<accession>A0ABT8YAX5</accession>
<name>A0ABT8YAX5_9SPHN</name>
<evidence type="ECO:0000313" key="6">
    <source>
        <dbReference type="EMBL" id="MDO6414869.1"/>
    </source>
</evidence>
<reference evidence="6" key="1">
    <citation type="submission" date="2023-07" db="EMBL/GenBank/DDBJ databases">
        <authorList>
            <person name="Kim M."/>
        </authorList>
    </citation>
    <scope>NUCLEOTIDE SEQUENCE</scope>
    <source>
        <strain evidence="6">BIUV-7</strain>
    </source>
</reference>
<evidence type="ECO:0000256" key="3">
    <source>
        <dbReference type="ARBA" id="ARBA00022801"/>
    </source>
</evidence>
<comment type="caution">
    <text evidence="6">The sequence shown here is derived from an EMBL/GenBank/DDBJ whole genome shotgun (WGS) entry which is preliminary data.</text>
</comment>
<dbReference type="Pfam" id="PF01546">
    <property type="entry name" value="Peptidase_M20"/>
    <property type="match status" value="1"/>
</dbReference>
<gene>
    <name evidence="6" type="ORF">Q4F19_10800</name>
</gene>
<feature type="signal peptide" evidence="4">
    <location>
        <begin position="1"/>
        <end position="25"/>
    </location>
</feature>
<dbReference type="Proteomes" id="UP001169764">
    <property type="component" value="Unassembled WGS sequence"/>
</dbReference>
<dbReference type="Gene3D" id="3.40.630.10">
    <property type="entry name" value="Zn peptidases"/>
    <property type="match status" value="1"/>
</dbReference>
<dbReference type="InterPro" id="IPR011650">
    <property type="entry name" value="Peptidase_M20_dimer"/>
</dbReference>